<gene>
    <name evidence="1" type="ORF">DFE_0980</name>
</gene>
<name>A0A2Z6AX30_9BACT</name>
<dbReference type="EMBL" id="AP017378">
    <property type="protein sequence ID" value="BBD07706.1"/>
    <property type="molecule type" value="Genomic_DNA"/>
</dbReference>
<dbReference type="OrthoDB" id="5422828at2"/>
<dbReference type="Proteomes" id="UP000269883">
    <property type="component" value="Chromosome"/>
</dbReference>
<keyword evidence="2" id="KW-1185">Reference proteome</keyword>
<evidence type="ECO:0000313" key="1">
    <source>
        <dbReference type="EMBL" id="BBD07706.1"/>
    </source>
</evidence>
<proteinExistence type="predicted"/>
<dbReference type="KEGG" id="dfl:DFE_0980"/>
<dbReference type="AlphaFoldDB" id="A0A2Z6AX30"/>
<dbReference type="RefSeq" id="WP_126377193.1">
    <property type="nucleotide sequence ID" value="NZ_AP017378.1"/>
</dbReference>
<sequence>MPTIMPNGELLRRAVKWIAEQRKQGVTNTAQLVEDASVQFNLSPLDQNNLLRLLKEENTGEQGPA</sequence>
<reference evidence="1 2" key="1">
    <citation type="journal article" date="2018" name="Sci. Adv.">
        <title>Multi-heme cytochromes provide a pathway for survival in energy-limited environments.</title>
        <authorList>
            <person name="Deng X."/>
            <person name="Dohmae N."/>
            <person name="Nealson K.H."/>
            <person name="Hashimoto K."/>
            <person name="Okamoto A."/>
        </authorList>
    </citation>
    <scope>NUCLEOTIDE SEQUENCE [LARGE SCALE GENOMIC DNA]</scope>
    <source>
        <strain evidence="1 2">IS5</strain>
    </source>
</reference>
<organism evidence="1 2">
    <name type="scientific">Desulfovibrio ferrophilus</name>
    <dbReference type="NCBI Taxonomy" id="241368"/>
    <lineage>
        <taxon>Bacteria</taxon>
        <taxon>Pseudomonadati</taxon>
        <taxon>Thermodesulfobacteriota</taxon>
        <taxon>Desulfovibrionia</taxon>
        <taxon>Desulfovibrionales</taxon>
        <taxon>Desulfovibrionaceae</taxon>
        <taxon>Desulfovibrio</taxon>
    </lineage>
</organism>
<protein>
    <submittedName>
        <fullName evidence="1">Uncharacterized protein</fullName>
    </submittedName>
</protein>
<accession>A0A2Z6AX30</accession>
<evidence type="ECO:0000313" key="2">
    <source>
        <dbReference type="Proteomes" id="UP000269883"/>
    </source>
</evidence>